<evidence type="ECO:0000256" key="11">
    <source>
        <dbReference type="ARBA" id="ARBA00023065"/>
    </source>
</evidence>
<dbReference type="Proteomes" id="UP001367676">
    <property type="component" value="Unassembled WGS sequence"/>
</dbReference>
<evidence type="ECO:0000256" key="13">
    <source>
        <dbReference type="ARBA" id="ARBA00023136"/>
    </source>
</evidence>
<feature type="domain" description="Letm1 RBD" evidence="18">
    <location>
        <begin position="213"/>
        <end position="489"/>
    </location>
</feature>
<evidence type="ECO:0000256" key="1">
    <source>
        <dbReference type="ARBA" id="ARBA00004434"/>
    </source>
</evidence>
<evidence type="ECO:0000313" key="20">
    <source>
        <dbReference type="Proteomes" id="UP001367676"/>
    </source>
</evidence>
<dbReference type="PROSITE" id="PS51758">
    <property type="entry name" value="LETM1_RBD"/>
    <property type="match status" value="1"/>
</dbReference>
<evidence type="ECO:0000256" key="15">
    <source>
        <dbReference type="SAM" id="Coils"/>
    </source>
</evidence>
<dbReference type="InterPro" id="IPR033122">
    <property type="entry name" value="LETM1-like_RBD"/>
</dbReference>
<comment type="subcellular location">
    <subcellularLocation>
        <location evidence="1">Mitochondrion inner membrane</location>
        <topology evidence="1">Single-pass membrane protein</topology>
    </subcellularLocation>
</comment>
<reference evidence="19 20" key="1">
    <citation type="submission" date="2024-03" db="EMBL/GenBank/DDBJ databases">
        <title>Adaptation during the transition from Ophiocordyceps entomopathogen to insect associate is accompanied by gene loss and intensified selection.</title>
        <authorList>
            <person name="Ward C.M."/>
            <person name="Onetto C.A."/>
            <person name="Borneman A.R."/>
        </authorList>
    </citation>
    <scope>NUCLEOTIDE SEQUENCE [LARGE SCALE GENOMIC DNA]</scope>
    <source>
        <strain evidence="19">AWRI1</strain>
        <tissue evidence="19">Single Adult Female</tissue>
    </source>
</reference>
<dbReference type="AlphaFoldDB" id="A0AAN9T369"/>
<feature type="compositionally biased region" description="Basic and acidic residues" evidence="16">
    <location>
        <begin position="711"/>
        <end position="723"/>
    </location>
</feature>
<dbReference type="Pfam" id="PF26561">
    <property type="entry name" value="LETM1_C"/>
    <property type="match status" value="1"/>
</dbReference>
<keyword evidence="7" id="KW-0106">Calcium</keyword>
<evidence type="ECO:0000256" key="10">
    <source>
        <dbReference type="ARBA" id="ARBA00023054"/>
    </source>
</evidence>
<keyword evidence="10 15" id="KW-0175">Coiled coil</keyword>
<evidence type="ECO:0000256" key="9">
    <source>
        <dbReference type="ARBA" id="ARBA00022989"/>
    </source>
</evidence>
<keyword evidence="8" id="KW-0809">Transit peptide</keyword>
<dbReference type="GO" id="GO:0030003">
    <property type="term" value="P:intracellular monoatomic cation homeostasis"/>
    <property type="evidence" value="ECO:0007669"/>
    <property type="project" value="TreeGrafter"/>
</dbReference>
<dbReference type="PANTHER" id="PTHR14009:SF1">
    <property type="entry name" value="MITOCHONDRIAL PROTON_CALCIUM EXCHANGER PROTEIN"/>
    <property type="match status" value="1"/>
</dbReference>
<keyword evidence="4 17" id="KW-0812">Transmembrane</keyword>
<evidence type="ECO:0000256" key="3">
    <source>
        <dbReference type="ARBA" id="ARBA00022568"/>
    </source>
</evidence>
<keyword evidence="3" id="KW-0109">Calcium transport</keyword>
<evidence type="ECO:0000256" key="8">
    <source>
        <dbReference type="ARBA" id="ARBA00022946"/>
    </source>
</evidence>
<feature type="transmembrane region" description="Helical" evidence="17">
    <location>
        <begin position="167"/>
        <end position="190"/>
    </location>
</feature>
<keyword evidence="12 14" id="KW-0496">Mitochondrion</keyword>
<evidence type="ECO:0000256" key="6">
    <source>
        <dbReference type="ARBA" id="ARBA00022792"/>
    </source>
</evidence>
<sequence length="723" mass="81630">MLPGACSCNQYKSMSQNPLPCSNFSTHAVTRAASNALTFNCDLLSVNYRYPNGSSYPLYNSLDTCRFLHTSSPVFGDPSKPSSKIEKSVQALKEKSKEVVPAEGETKVVVKKSLKQKIIDECVHYYHGFRLLFIDVYISAQLVWRILRAKQLSRREHNQLVRTTSDLFRLVPFSVFLVVPFMEFLLPVFIKFCPGMLPSTFQTAKDRNDRMKQSLKVKIDMAKFLQETLDNMSLKGKGHSSVAAKDFAEFFEKVRSAGGACTNEEIMKFSKLFEDEITLDSLPRPQLMALCRVVELRPIGTSNFLRFQLRMKLRSLAADDVMILKEGVESLDHTELQQACRFRGMRAYGMSPEQLRFQLSQWLDLSSNKKVPPSLLLLSRAFMLPETIPTIDKLKTIISALPETVLVNTKAAIGEREGKVDNKTKIEIIKEEQRRIEEEREEIAEELSRAEENKSGKLKHKAETLVGQASGLVDKAIDVLDEKAEITKKTIADVKIKLEDEGVSSEDIKTLQDAVEVLAAEKNSLQVEKEELEDLRGEMAEYKEDVGDLQEVVKSSEKVSLQESKAAKRLFKKVNSMIQKMDDVVMKLEKNEEKVTETFKEDKTTASEELMKIDELLAAIRKMQKIPDEAKITKIADMLTKIDEDQDGAIRIDAVLRVLEEIDEGNMNLSSTQISELIDLLEKEAAIEIEEKVEKALNKDSAASEEVAAEGAKKSNVDKMKMP</sequence>
<organism evidence="19 20">
    <name type="scientific">Parthenolecanium corni</name>
    <dbReference type="NCBI Taxonomy" id="536013"/>
    <lineage>
        <taxon>Eukaryota</taxon>
        <taxon>Metazoa</taxon>
        <taxon>Ecdysozoa</taxon>
        <taxon>Arthropoda</taxon>
        <taxon>Hexapoda</taxon>
        <taxon>Insecta</taxon>
        <taxon>Pterygota</taxon>
        <taxon>Neoptera</taxon>
        <taxon>Paraneoptera</taxon>
        <taxon>Hemiptera</taxon>
        <taxon>Sternorrhyncha</taxon>
        <taxon>Coccoidea</taxon>
        <taxon>Coccidae</taxon>
        <taxon>Parthenolecanium</taxon>
    </lineage>
</organism>
<evidence type="ECO:0000256" key="5">
    <source>
        <dbReference type="ARBA" id="ARBA00022723"/>
    </source>
</evidence>
<evidence type="ECO:0000256" key="12">
    <source>
        <dbReference type="ARBA" id="ARBA00023128"/>
    </source>
</evidence>
<name>A0AAN9T369_9HEMI</name>
<accession>A0AAN9T369</accession>
<feature type="transmembrane region" description="Helical" evidence="17">
    <location>
        <begin position="125"/>
        <end position="147"/>
    </location>
</feature>
<gene>
    <name evidence="19" type="ORF">V9T40_014722</name>
</gene>
<evidence type="ECO:0000256" key="2">
    <source>
        <dbReference type="ARBA" id="ARBA00022448"/>
    </source>
</evidence>
<keyword evidence="11" id="KW-0406">Ion transport</keyword>
<evidence type="ECO:0000256" key="7">
    <source>
        <dbReference type="ARBA" id="ARBA00022837"/>
    </source>
</evidence>
<feature type="compositionally biased region" description="Low complexity" evidence="16">
    <location>
        <begin position="699"/>
        <end position="710"/>
    </location>
</feature>
<dbReference type="InterPro" id="IPR044202">
    <property type="entry name" value="LETM1/MDM38-like"/>
</dbReference>
<keyword evidence="5" id="KW-0479">Metal-binding</keyword>
<keyword evidence="6" id="KW-0999">Mitochondrion inner membrane</keyword>
<keyword evidence="13 17" id="KW-0472">Membrane</keyword>
<dbReference type="GO" id="GO:0005743">
    <property type="term" value="C:mitochondrial inner membrane"/>
    <property type="evidence" value="ECO:0007669"/>
    <property type="project" value="UniProtKB-SubCell"/>
</dbReference>
<evidence type="ECO:0000256" key="14">
    <source>
        <dbReference type="PROSITE-ProRule" id="PRU01094"/>
    </source>
</evidence>
<feature type="coiled-coil region" evidence="15">
    <location>
        <begin position="422"/>
        <end position="453"/>
    </location>
</feature>
<evidence type="ECO:0000259" key="18">
    <source>
        <dbReference type="PROSITE" id="PS51758"/>
    </source>
</evidence>
<keyword evidence="9 17" id="KW-1133">Transmembrane helix</keyword>
<dbReference type="EMBL" id="JBBCAQ010000041">
    <property type="protein sequence ID" value="KAK7571118.1"/>
    <property type="molecule type" value="Genomic_DNA"/>
</dbReference>
<dbReference type="Pfam" id="PF07766">
    <property type="entry name" value="LETM1_RBD"/>
    <property type="match status" value="1"/>
</dbReference>
<comment type="caution">
    <text evidence="19">The sequence shown here is derived from an EMBL/GenBank/DDBJ whole genome shotgun (WGS) entry which is preliminary data.</text>
</comment>
<keyword evidence="20" id="KW-1185">Reference proteome</keyword>
<feature type="coiled-coil region" evidence="15">
    <location>
        <begin position="508"/>
        <end position="552"/>
    </location>
</feature>
<dbReference type="PANTHER" id="PTHR14009">
    <property type="entry name" value="LEUCINE ZIPPER-EF-HAND CONTAINING TRANSMEMBRANE PROTEIN"/>
    <property type="match status" value="1"/>
</dbReference>
<evidence type="ECO:0000313" key="19">
    <source>
        <dbReference type="EMBL" id="KAK7571118.1"/>
    </source>
</evidence>
<feature type="region of interest" description="Disordered" evidence="16">
    <location>
        <begin position="698"/>
        <end position="723"/>
    </location>
</feature>
<evidence type="ECO:0000256" key="4">
    <source>
        <dbReference type="ARBA" id="ARBA00022692"/>
    </source>
</evidence>
<dbReference type="GO" id="GO:0043022">
    <property type="term" value="F:ribosome binding"/>
    <property type="evidence" value="ECO:0007669"/>
    <property type="project" value="InterPro"/>
</dbReference>
<dbReference type="InterPro" id="IPR059005">
    <property type="entry name" value="LETM1_C"/>
</dbReference>
<evidence type="ECO:0000256" key="16">
    <source>
        <dbReference type="SAM" id="MobiDB-lite"/>
    </source>
</evidence>
<evidence type="ECO:0000256" key="17">
    <source>
        <dbReference type="SAM" id="Phobius"/>
    </source>
</evidence>
<protein>
    <recommendedName>
        <fullName evidence="18">Letm1 RBD domain-containing protein</fullName>
    </recommendedName>
</protein>
<proteinExistence type="predicted"/>
<keyword evidence="2" id="KW-0813">Transport</keyword>